<feature type="chain" id="PRO_5025613140" evidence="2">
    <location>
        <begin position="20"/>
        <end position="239"/>
    </location>
</feature>
<accession>A0A6A6FM53</accession>
<dbReference type="EMBL" id="ML992668">
    <property type="protein sequence ID" value="KAF2214545.1"/>
    <property type="molecule type" value="Genomic_DNA"/>
</dbReference>
<organism evidence="3 4">
    <name type="scientific">Cercospora zeae-maydis SCOH1-5</name>
    <dbReference type="NCBI Taxonomy" id="717836"/>
    <lineage>
        <taxon>Eukaryota</taxon>
        <taxon>Fungi</taxon>
        <taxon>Dikarya</taxon>
        <taxon>Ascomycota</taxon>
        <taxon>Pezizomycotina</taxon>
        <taxon>Dothideomycetes</taxon>
        <taxon>Dothideomycetidae</taxon>
        <taxon>Mycosphaerellales</taxon>
        <taxon>Mycosphaerellaceae</taxon>
        <taxon>Cercospora</taxon>
    </lineage>
</organism>
<feature type="compositionally biased region" description="Low complexity" evidence="1">
    <location>
        <begin position="37"/>
        <end position="70"/>
    </location>
</feature>
<gene>
    <name evidence="3" type="ORF">CERZMDRAFT_95807</name>
</gene>
<keyword evidence="4" id="KW-1185">Reference proteome</keyword>
<keyword evidence="2" id="KW-0732">Signal</keyword>
<name>A0A6A6FM53_9PEZI</name>
<reference evidence="3" key="1">
    <citation type="journal article" date="2020" name="Stud. Mycol.">
        <title>101 Dothideomycetes genomes: a test case for predicting lifestyles and emergence of pathogens.</title>
        <authorList>
            <person name="Haridas S."/>
            <person name="Albert R."/>
            <person name="Binder M."/>
            <person name="Bloem J."/>
            <person name="Labutti K."/>
            <person name="Salamov A."/>
            <person name="Andreopoulos B."/>
            <person name="Baker S."/>
            <person name="Barry K."/>
            <person name="Bills G."/>
            <person name="Bluhm B."/>
            <person name="Cannon C."/>
            <person name="Castanera R."/>
            <person name="Culley D."/>
            <person name="Daum C."/>
            <person name="Ezra D."/>
            <person name="Gonzalez J."/>
            <person name="Henrissat B."/>
            <person name="Kuo A."/>
            <person name="Liang C."/>
            <person name="Lipzen A."/>
            <person name="Lutzoni F."/>
            <person name="Magnuson J."/>
            <person name="Mondo S."/>
            <person name="Nolan M."/>
            <person name="Ohm R."/>
            <person name="Pangilinan J."/>
            <person name="Park H.-J."/>
            <person name="Ramirez L."/>
            <person name="Alfaro M."/>
            <person name="Sun H."/>
            <person name="Tritt A."/>
            <person name="Yoshinaga Y."/>
            <person name="Zwiers L.-H."/>
            <person name="Turgeon B."/>
            <person name="Goodwin S."/>
            <person name="Spatafora J."/>
            <person name="Crous P."/>
            <person name="Grigoriev I."/>
        </authorList>
    </citation>
    <scope>NUCLEOTIDE SEQUENCE</scope>
    <source>
        <strain evidence="3">SCOH1-5</strain>
    </source>
</reference>
<evidence type="ECO:0000256" key="1">
    <source>
        <dbReference type="SAM" id="MobiDB-lite"/>
    </source>
</evidence>
<dbReference type="OrthoDB" id="3649646at2759"/>
<dbReference type="Proteomes" id="UP000799539">
    <property type="component" value="Unassembled WGS sequence"/>
</dbReference>
<dbReference type="AlphaFoldDB" id="A0A6A6FM53"/>
<sequence>MKATFFAAALAAIATGVSALPAPIGAQGLIARDEQAQAAQQDTQKTDQAAASQQVQNKQQQAEAAGTQEQQDAKATQGMLSTEQQQAAQNLAATSAWCYTQSYGYYACDANSYYDQHVCQNTYNGQWYYCSYSDWYQQYFGYNPPQCYDYYGNPYPCGGYNPNPTCYYNGYAYPCNQKTCYDPQGVPQSCLLGTTESASVKTPFGTFSGSRTTTPDSSNPNGGTVCTYDSNGNVITCTS</sequence>
<feature type="region of interest" description="Disordered" evidence="1">
    <location>
        <begin position="37"/>
        <end position="79"/>
    </location>
</feature>
<evidence type="ECO:0000313" key="4">
    <source>
        <dbReference type="Proteomes" id="UP000799539"/>
    </source>
</evidence>
<protein>
    <submittedName>
        <fullName evidence="3">Uncharacterized protein</fullName>
    </submittedName>
</protein>
<evidence type="ECO:0000313" key="3">
    <source>
        <dbReference type="EMBL" id="KAF2214545.1"/>
    </source>
</evidence>
<proteinExistence type="predicted"/>
<feature type="signal peptide" evidence="2">
    <location>
        <begin position="1"/>
        <end position="19"/>
    </location>
</feature>
<evidence type="ECO:0000256" key="2">
    <source>
        <dbReference type="SAM" id="SignalP"/>
    </source>
</evidence>